<feature type="compositionally biased region" description="Low complexity" evidence="1">
    <location>
        <begin position="196"/>
        <end position="209"/>
    </location>
</feature>
<evidence type="ECO:0000256" key="2">
    <source>
        <dbReference type="SAM" id="SignalP"/>
    </source>
</evidence>
<dbReference type="PROSITE" id="PS51318">
    <property type="entry name" value="TAT"/>
    <property type="match status" value="1"/>
</dbReference>
<feature type="region of interest" description="Disordered" evidence="1">
    <location>
        <begin position="175"/>
        <end position="262"/>
    </location>
</feature>
<accession>A0A516GA33</accession>
<feature type="compositionally biased region" description="Acidic residues" evidence="1">
    <location>
        <begin position="230"/>
        <end position="241"/>
    </location>
</feature>
<evidence type="ECO:0000256" key="1">
    <source>
        <dbReference type="SAM" id="MobiDB-lite"/>
    </source>
</evidence>
<dbReference type="KEGG" id="orz:FNH13_08540"/>
<sequence>MATETNTSGSRPARRTIVKGAAWAVPAVVVASAAPAMAASSVPPPPVFDFSNAYKNPGNSCTTSCVPKQSYGVPVTVANPSDEDFYIKFTSYTIGTTPVGVHSVVTNPATCAPVNTGCTVGTCGTTSTNSVCIPAGAGSVTFYVTSGGYGSSPNEGQAIGWEWIRKSDCMVEREGVTTSAVSPPGCTDSISEPSSVAEEPAVETETPIETVEEPTVEAPAIEEPAVEAPVVEETEPVEEQTVDTAEVTSAPDVSTDESTENN</sequence>
<evidence type="ECO:0000313" key="4">
    <source>
        <dbReference type="Proteomes" id="UP000315395"/>
    </source>
</evidence>
<name>A0A516GA33_9MICO</name>
<feature type="chain" id="PRO_5021928555" evidence="2">
    <location>
        <begin position="39"/>
        <end position="262"/>
    </location>
</feature>
<keyword evidence="4" id="KW-1185">Reference proteome</keyword>
<dbReference type="Proteomes" id="UP000315395">
    <property type="component" value="Chromosome"/>
</dbReference>
<keyword evidence="2" id="KW-0732">Signal</keyword>
<proteinExistence type="predicted"/>
<organism evidence="3 4">
    <name type="scientific">Ornithinimicrobium ciconiae</name>
    <dbReference type="NCBI Taxonomy" id="2594265"/>
    <lineage>
        <taxon>Bacteria</taxon>
        <taxon>Bacillati</taxon>
        <taxon>Actinomycetota</taxon>
        <taxon>Actinomycetes</taxon>
        <taxon>Micrococcales</taxon>
        <taxon>Ornithinimicrobiaceae</taxon>
        <taxon>Ornithinimicrobium</taxon>
    </lineage>
</organism>
<feature type="compositionally biased region" description="Low complexity" evidence="1">
    <location>
        <begin position="216"/>
        <end position="229"/>
    </location>
</feature>
<evidence type="ECO:0000313" key="3">
    <source>
        <dbReference type="EMBL" id="QDO88383.1"/>
    </source>
</evidence>
<dbReference type="RefSeq" id="WP_143783061.1">
    <property type="nucleotide sequence ID" value="NZ_CP041616.1"/>
</dbReference>
<dbReference type="EMBL" id="CP041616">
    <property type="protein sequence ID" value="QDO88383.1"/>
    <property type="molecule type" value="Genomic_DNA"/>
</dbReference>
<feature type="signal peptide" evidence="2">
    <location>
        <begin position="1"/>
        <end position="38"/>
    </location>
</feature>
<dbReference type="OrthoDB" id="5150418at2"/>
<dbReference type="AlphaFoldDB" id="A0A516GA33"/>
<gene>
    <name evidence="3" type="ORF">FNH13_08540</name>
</gene>
<reference evidence="3 4" key="1">
    <citation type="submission" date="2019-07" db="EMBL/GenBank/DDBJ databases">
        <title>complete genome sequencing of Ornithinimicrobium sp. H23M54.</title>
        <authorList>
            <person name="Bae J.-W."/>
            <person name="Lee S.-Y."/>
        </authorList>
    </citation>
    <scope>NUCLEOTIDE SEQUENCE [LARGE SCALE GENOMIC DNA]</scope>
    <source>
        <strain evidence="3 4">H23M54</strain>
    </source>
</reference>
<dbReference type="InterPro" id="IPR006311">
    <property type="entry name" value="TAT_signal"/>
</dbReference>
<protein>
    <submittedName>
        <fullName evidence="3">Uncharacterized protein</fullName>
    </submittedName>
</protein>